<feature type="transmembrane region" description="Helical" evidence="1">
    <location>
        <begin position="221"/>
        <end position="243"/>
    </location>
</feature>
<reference evidence="2" key="1">
    <citation type="submission" date="2019-04" db="EMBL/GenBank/DDBJ databases">
        <title>Evolution of Biomass-Degrading Anaerobic Consortia Revealed by Metagenomics.</title>
        <authorList>
            <person name="Peng X."/>
        </authorList>
    </citation>
    <scope>NUCLEOTIDE SEQUENCE</scope>
    <source>
        <strain evidence="2">SIG66</strain>
    </source>
</reference>
<protein>
    <submittedName>
        <fullName evidence="2">Uncharacterized protein</fullName>
    </submittedName>
</protein>
<name>A0A928DSG3_9BACT</name>
<feature type="transmembrane region" description="Helical" evidence="1">
    <location>
        <begin position="7"/>
        <end position="31"/>
    </location>
</feature>
<evidence type="ECO:0000313" key="2">
    <source>
        <dbReference type="EMBL" id="MBE6421369.1"/>
    </source>
</evidence>
<dbReference type="Proteomes" id="UP000725649">
    <property type="component" value="Unassembled WGS sequence"/>
</dbReference>
<organism evidence="2 3">
    <name type="scientific">Candidatus Avelusimicrobium gallicola</name>
    <dbReference type="NCBI Taxonomy" id="2562704"/>
    <lineage>
        <taxon>Bacteria</taxon>
        <taxon>Pseudomonadati</taxon>
        <taxon>Elusimicrobiota</taxon>
        <taxon>Elusimicrobia</taxon>
        <taxon>Elusimicrobiales</taxon>
        <taxon>Elusimicrobiaceae</taxon>
        <taxon>Candidatus Avelusimicrobium</taxon>
    </lineage>
</organism>
<feature type="transmembrane region" description="Helical" evidence="1">
    <location>
        <begin position="51"/>
        <end position="81"/>
    </location>
</feature>
<feature type="transmembrane region" description="Helical" evidence="1">
    <location>
        <begin position="185"/>
        <end position="209"/>
    </location>
</feature>
<dbReference type="AlphaFoldDB" id="A0A928DSG3"/>
<keyword evidence="1" id="KW-0472">Membrane</keyword>
<dbReference type="EMBL" id="SUVG01000005">
    <property type="protein sequence ID" value="MBE6421369.1"/>
    <property type="molecule type" value="Genomic_DNA"/>
</dbReference>
<evidence type="ECO:0000313" key="3">
    <source>
        <dbReference type="Proteomes" id="UP000725649"/>
    </source>
</evidence>
<keyword evidence="1" id="KW-0812">Transmembrane</keyword>
<proteinExistence type="predicted"/>
<evidence type="ECO:0000256" key="1">
    <source>
        <dbReference type="SAM" id="Phobius"/>
    </source>
</evidence>
<keyword evidence="1" id="KW-1133">Transmembrane helix</keyword>
<comment type="caution">
    <text evidence="2">The sequence shown here is derived from an EMBL/GenBank/DDBJ whole genome shotgun (WGS) entry which is preliminary data.</text>
</comment>
<feature type="transmembrane region" description="Helical" evidence="1">
    <location>
        <begin position="276"/>
        <end position="295"/>
    </location>
</feature>
<gene>
    <name evidence="2" type="ORF">E7027_04470</name>
</gene>
<accession>A0A928DSG3</accession>
<sequence length="309" mass="35211">MKEKENIFFAFLQLATIAIVYYLWVQIIGWIPQEVWDAIEKEENGGTIVSLIFLLWSFICVGIAAYPIGIFTACMSASYTLHREGRDSTILECLKIVLAKSWPLWIFSWVDGWITVDIILERLPKKKDRTPRSVKIFKELVYQLWKTATLGVIPALIYGRTIKEVCSDSLALLKKYLFPLGKLRVIYSLFCWIIGIGAYLSLIVFLPHIKAFASQYNITGIFSFYLYAGGPLLVALFIIVVLLRPLYIISATRIYLDYATEEGFPRRLPESSSKSLSAFVGFVVLCILIAVVMLYRDQLGITYLLQQGI</sequence>